<name>A0A2W0HCU5_9BACI</name>
<gene>
    <name evidence="11" type="ORF">CR205_09055</name>
</gene>
<dbReference type="Gene3D" id="1.20.272.10">
    <property type="match status" value="1"/>
</dbReference>
<evidence type="ECO:0000259" key="9">
    <source>
        <dbReference type="Pfam" id="PF06144"/>
    </source>
</evidence>
<dbReference type="GO" id="GO:0003887">
    <property type="term" value="F:DNA-directed DNA polymerase activity"/>
    <property type="evidence" value="ECO:0007669"/>
    <property type="project" value="UniProtKB-KW"/>
</dbReference>
<comment type="caution">
    <text evidence="11">The sequence shown here is derived from an EMBL/GenBank/DDBJ whole genome shotgun (WGS) entry which is preliminary data.</text>
</comment>
<keyword evidence="12" id="KW-1185">Reference proteome</keyword>
<dbReference type="GO" id="GO:0003677">
    <property type="term" value="F:DNA binding"/>
    <property type="evidence" value="ECO:0007669"/>
    <property type="project" value="InterPro"/>
</dbReference>
<reference evidence="11 12" key="1">
    <citation type="submission" date="2017-10" db="EMBL/GenBank/DDBJ databases">
        <title>Bacillus sp. nov., a halophilic bacterium isolated from a Yangshapao Lake.</title>
        <authorList>
            <person name="Wang H."/>
        </authorList>
    </citation>
    <scope>NUCLEOTIDE SEQUENCE [LARGE SCALE GENOMIC DNA]</scope>
    <source>
        <strain evidence="11 12">YSP-3</strain>
    </source>
</reference>
<protein>
    <recommendedName>
        <fullName evidence="2">DNA polymerase III subunit delta</fullName>
        <ecNumber evidence="1">2.7.7.7</ecNumber>
    </recommendedName>
</protein>
<dbReference type="InterPro" id="IPR027417">
    <property type="entry name" value="P-loop_NTPase"/>
</dbReference>
<organism evidence="11 12">
    <name type="scientific">Alteribacter lacisalsi</name>
    <dbReference type="NCBI Taxonomy" id="2045244"/>
    <lineage>
        <taxon>Bacteria</taxon>
        <taxon>Bacillati</taxon>
        <taxon>Bacillota</taxon>
        <taxon>Bacilli</taxon>
        <taxon>Bacillales</taxon>
        <taxon>Bacillaceae</taxon>
        <taxon>Alteribacter</taxon>
    </lineage>
</organism>
<evidence type="ECO:0000313" key="11">
    <source>
        <dbReference type="EMBL" id="PYZ98706.1"/>
    </source>
</evidence>
<dbReference type="EMBL" id="PDOF01000001">
    <property type="protein sequence ID" value="PYZ98706.1"/>
    <property type="molecule type" value="Genomic_DNA"/>
</dbReference>
<sequence length="341" mass="39345">MSYFDMLKHLKREEPSGLYLLYGSEDFLISDTLQRIVRKSLRDEEVEFNLSRYDMKETPVELAVEEAYTFPFMGSRRVVILKEAYFFTGSKVSSKAEHDLKKLEGYIQNPAPETVLVAVVPNEKVDERKKITKLIKKHGKVMEGRPFEERELLSWMDEKVKEYGVKIEKSAKEQLLALTSSDLMLVTSELRKMAIYAGEGETITRSIVDELVARSLEQNIFALVDGVVKGRIDQAWQIFDDLLKQKEEPIKILSLLARQFRILYQVKQLSQQGYSQKQMAGQLKLHPYAVKLAAQQADRFGDKHLLGLLDELAETDYRIKTGQIEKVLAVEMFLSRQKQRA</sequence>
<proteinExistence type="inferred from homology"/>
<feature type="domain" description="DNA polymerase III delta subunit-like C-terminal" evidence="10">
    <location>
        <begin position="217"/>
        <end position="335"/>
    </location>
</feature>
<dbReference type="InterPro" id="IPR048466">
    <property type="entry name" value="DNA_pol3_delta-like_C"/>
</dbReference>
<dbReference type="PANTHER" id="PTHR34388">
    <property type="entry name" value="DNA POLYMERASE III SUBUNIT DELTA"/>
    <property type="match status" value="1"/>
</dbReference>
<dbReference type="Proteomes" id="UP000248066">
    <property type="component" value="Unassembled WGS sequence"/>
</dbReference>
<evidence type="ECO:0000256" key="7">
    <source>
        <dbReference type="ARBA" id="ARBA00034754"/>
    </source>
</evidence>
<evidence type="ECO:0000313" key="12">
    <source>
        <dbReference type="Proteomes" id="UP000248066"/>
    </source>
</evidence>
<evidence type="ECO:0000256" key="1">
    <source>
        <dbReference type="ARBA" id="ARBA00012417"/>
    </source>
</evidence>
<dbReference type="SUPFAM" id="SSF48019">
    <property type="entry name" value="post-AAA+ oligomerization domain-like"/>
    <property type="match status" value="1"/>
</dbReference>
<keyword evidence="3" id="KW-0808">Transferase</keyword>
<evidence type="ECO:0000259" key="10">
    <source>
        <dbReference type="Pfam" id="PF21694"/>
    </source>
</evidence>
<dbReference type="Pfam" id="PF21694">
    <property type="entry name" value="DNA_pol3_delta_C"/>
    <property type="match status" value="1"/>
</dbReference>
<dbReference type="Gene3D" id="1.10.8.60">
    <property type="match status" value="1"/>
</dbReference>
<dbReference type="AlphaFoldDB" id="A0A2W0HCU5"/>
<evidence type="ECO:0000256" key="6">
    <source>
        <dbReference type="ARBA" id="ARBA00022932"/>
    </source>
</evidence>
<dbReference type="InterPro" id="IPR008921">
    <property type="entry name" value="DNA_pol3_clamp-load_cplx_C"/>
</dbReference>
<dbReference type="EC" id="2.7.7.7" evidence="1"/>
<dbReference type="OrthoDB" id="9775929at2"/>
<accession>A0A2W0HCU5</accession>
<dbReference type="NCBIfam" id="TIGR01128">
    <property type="entry name" value="holA"/>
    <property type="match status" value="1"/>
</dbReference>
<dbReference type="InterPro" id="IPR010372">
    <property type="entry name" value="DNA_pol3_delta_N"/>
</dbReference>
<dbReference type="Pfam" id="PF06144">
    <property type="entry name" value="DNA_pol3_delta"/>
    <property type="match status" value="1"/>
</dbReference>
<keyword evidence="4" id="KW-0548">Nucleotidyltransferase</keyword>
<dbReference type="RefSeq" id="WP_110518786.1">
    <property type="nucleotide sequence ID" value="NZ_PDOF01000001.1"/>
</dbReference>
<dbReference type="GO" id="GO:0006261">
    <property type="term" value="P:DNA-templated DNA replication"/>
    <property type="evidence" value="ECO:0007669"/>
    <property type="project" value="TreeGrafter"/>
</dbReference>
<dbReference type="Gene3D" id="3.40.50.300">
    <property type="entry name" value="P-loop containing nucleotide triphosphate hydrolases"/>
    <property type="match status" value="1"/>
</dbReference>
<feature type="domain" description="DNA polymerase III delta N-terminal" evidence="9">
    <location>
        <begin position="19"/>
        <end position="143"/>
    </location>
</feature>
<keyword evidence="6" id="KW-0239">DNA-directed DNA polymerase</keyword>
<dbReference type="PANTHER" id="PTHR34388:SF1">
    <property type="entry name" value="DNA POLYMERASE III SUBUNIT DELTA"/>
    <property type="match status" value="1"/>
</dbReference>
<dbReference type="InterPro" id="IPR005790">
    <property type="entry name" value="DNA_polIII_delta"/>
</dbReference>
<evidence type="ECO:0000256" key="2">
    <source>
        <dbReference type="ARBA" id="ARBA00017703"/>
    </source>
</evidence>
<evidence type="ECO:0000256" key="4">
    <source>
        <dbReference type="ARBA" id="ARBA00022695"/>
    </source>
</evidence>
<comment type="similarity">
    <text evidence="7">Belongs to the DNA polymerase HolA subunit family.</text>
</comment>
<dbReference type="SUPFAM" id="SSF52540">
    <property type="entry name" value="P-loop containing nucleoside triphosphate hydrolases"/>
    <property type="match status" value="1"/>
</dbReference>
<dbReference type="GO" id="GO:0009360">
    <property type="term" value="C:DNA polymerase III complex"/>
    <property type="evidence" value="ECO:0007669"/>
    <property type="project" value="InterPro"/>
</dbReference>
<comment type="catalytic activity">
    <reaction evidence="8">
        <text>DNA(n) + a 2'-deoxyribonucleoside 5'-triphosphate = DNA(n+1) + diphosphate</text>
        <dbReference type="Rhea" id="RHEA:22508"/>
        <dbReference type="Rhea" id="RHEA-COMP:17339"/>
        <dbReference type="Rhea" id="RHEA-COMP:17340"/>
        <dbReference type="ChEBI" id="CHEBI:33019"/>
        <dbReference type="ChEBI" id="CHEBI:61560"/>
        <dbReference type="ChEBI" id="CHEBI:173112"/>
        <dbReference type="EC" id="2.7.7.7"/>
    </reaction>
</comment>
<keyword evidence="5" id="KW-0235">DNA replication</keyword>
<evidence type="ECO:0000256" key="5">
    <source>
        <dbReference type="ARBA" id="ARBA00022705"/>
    </source>
</evidence>
<evidence type="ECO:0000256" key="8">
    <source>
        <dbReference type="ARBA" id="ARBA00049244"/>
    </source>
</evidence>
<evidence type="ECO:0000256" key="3">
    <source>
        <dbReference type="ARBA" id="ARBA00022679"/>
    </source>
</evidence>